<gene>
    <name evidence="2" type="ORF">AVDCRST_MAG15-1298</name>
</gene>
<feature type="compositionally biased region" description="Basic and acidic residues" evidence="1">
    <location>
        <begin position="167"/>
        <end position="186"/>
    </location>
</feature>
<protein>
    <submittedName>
        <fullName evidence="2">Uncharacterized protein</fullName>
    </submittedName>
</protein>
<sequence>GRPPRARGPAGHSGPLPPVLGALLGTGIPGRGWHRADDLLGGARGGAPAHPGPRPPARASRGATARSARDRDAGPAGAGPGRADPAPDGTGCAAPPFRHRRGPGGDPARDAGGDVLARGSPAPAVCRSGGAGPGALLGLSLGLAGIVGGPDRVRPLGAPCRAPRAWRRLDGRTPHERKPRRRDPEPCRGGAVPVPACGDPGPTGRL</sequence>
<evidence type="ECO:0000256" key="1">
    <source>
        <dbReference type="SAM" id="MobiDB-lite"/>
    </source>
</evidence>
<organism evidence="2">
    <name type="scientific">uncultured Rubellimicrobium sp</name>
    <dbReference type="NCBI Taxonomy" id="543078"/>
    <lineage>
        <taxon>Bacteria</taxon>
        <taxon>Pseudomonadati</taxon>
        <taxon>Pseudomonadota</taxon>
        <taxon>Alphaproteobacteria</taxon>
        <taxon>Rhodobacterales</taxon>
        <taxon>Roseobacteraceae</taxon>
        <taxon>Rubellimicrobium</taxon>
        <taxon>environmental samples</taxon>
    </lineage>
</organism>
<dbReference type="EMBL" id="CADCUU010000182">
    <property type="protein sequence ID" value="CAA9406032.1"/>
    <property type="molecule type" value="Genomic_DNA"/>
</dbReference>
<evidence type="ECO:0000313" key="2">
    <source>
        <dbReference type="EMBL" id="CAA9406032.1"/>
    </source>
</evidence>
<feature type="non-terminal residue" evidence="2">
    <location>
        <position position="1"/>
    </location>
</feature>
<dbReference type="AlphaFoldDB" id="A0A6J4P832"/>
<feature type="region of interest" description="Disordered" evidence="1">
    <location>
        <begin position="1"/>
        <end position="133"/>
    </location>
</feature>
<feature type="non-terminal residue" evidence="2">
    <location>
        <position position="206"/>
    </location>
</feature>
<feature type="compositionally biased region" description="Low complexity" evidence="1">
    <location>
        <begin position="57"/>
        <end position="66"/>
    </location>
</feature>
<reference evidence="2" key="1">
    <citation type="submission" date="2020-02" db="EMBL/GenBank/DDBJ databases">
        <authorList>
            <person name="Meier V. D."/>
        </authorList>
    </citation>
    <scope>NUCLEOTIDE SEQUENCE</scope>
    <source>
        <strain evidence="2">AVDCRST_MAG15</strain>
    </source>
</reference>
<feature type="region of interest" description="Disordered" evidence="1">
    <location>
        <begin position="165"/>
        <end position="206"/>
    </location>
</feature>
<name>A0A6J4P832_9RHOB</name>
<proteinExistence type="predicted"/>
<accession>A0A6J4P832</accession>